<name>A0A6G1L941_9PEZI</name>
<dbReference type="Proteomes" id="UP000799436">
    <property type="component" value="Unassembled WGS sequence"/>
</dbReference>
<feature type="domain" description="Heme haloperoxidase family profile" evidence="8">
    <location>
        <begin position="28"/>
        <end position="272"/>
    </location>
</feature>
<keyword evidence="4" id="KW-0479">Metal-binding</keyword>
<evidence type="ECO:0000256" key="1">
    <source>
        <dbReference type="ARBA" id="ARBA00001970"/>
    </source>
</evidence>
<dbReference type="InterPro" id="IPR000028">
    <property type="entry name" value="Chloroperoxidase"/>
</dbReference>
<keyword evidence="2 9" id="KW-0575">Peroxidase</keyword>
<dbReference type="PANTHER" id="PTHR33577:SF1">
    <property type="entry name" value="HEME HALOPEROXIDASE FAMILY PROFILE DOMAIN-CONTAINING PROTEIN"/>
    <property type="match status" value="1"/>
</dbReference>
<evidence type="ECO:0000259" key="8">
    <source>
        <dbReference type="PROSITE" id="PS51405"/>
    </source>
</evidence>
<dbReference type="Gene3D" id="1.10.489.10">
    <property type="entry name" value="Chloroperoxidase-like"/>
    <property type="match status" value="1"/>
</dbReference>
<dbReference type="OrthoDB" id="407298at2759"/>
<protein>
    <submittedName>
        <fullName evidence="9">Cloroperoxidase</fullName>
    </submittedName>
</protein>
<keyword evidence="10" id="KW-1185">Reference proteome</keyword>
<proteinExistence type="inferred from homology"/>
<organism evidence="9 10">
    <name type="scientific">Teratosphaeria nubilosa</name>
    <dbReference type="NCBI Taxonomy" id="161662"/>
    <lineage>
        <taxon>Eukaryota</taxon>
        <taxon>Fungi</taxon>
        <taxon>Dikarya</taxon>
        <taxon>Ascomycota</taxon>
        <taxon>Pezizomycotina</taxon>
        <taxon>Dothideomycetes</taxon>
        <taxon>Dothideomycetidae</taxon>
        <taxon>Mycosphaerellales</taxon>
        <taxon>Teratosphaeriaceae</taxon>
        <taxon>Teratosphaeria</taxon>
    </lineage>
</organism>
<evidence type="ECO:0000256" key="3">
    <source>
        <dbReference type="ARBA" id="ARBA00022617"/>
    </source>
</evidence>
<accession>A0A6G1L941</accession>
<keyword evidence="6" id="KW-0408">Iron</keyword>
<evidence type="ECO:0000313" key="10">
    <source>
        <dbReference type="Proteomes" id="UP000799436"/>
    </source>
</evidence>
<reference evidence="9" key="1">
    <citation type="journal article" date="2020" name="Stud. Mycol.">
        <title>101 Dothideomycetes genomes: a test case for predicting lifestyles and emergence of pathogens.</title>
        <authorList>
            <person name="Haridas S."/>
            <person name="Albert R."/>
            <person name="Binder M."/>
            <person name="Bloem J."/>
            <person name="Labutti K."/>
            <person name="Salamov A."/>
            <person name="Andreopoulos B."/>
            <person name="Baker S."/>
            <person name="Barry K."/>
            <person name="Bills G."/>
            <person name="Bluhm B."/>
            <person name="Cannon C."/>
            <person name="Castanera R."/>
            <person name="Culley D."/>
            <person name="Daum C."/>
            <person name="Ezra D."/>
            <person name="Gonzalez J."/>
            <person name="Henrissat B."/>
            <person name="Kuo A."/>
            <person name="Liang C."/>
            <person name="Lipzen A."/>
            <person name="Lutzoni F."/>
            <person name="Magnuson J."/>
            <person name="Mondo S."/>
            <person name="Nolan M."/>
            <person name="Ohm R."/>
            <person name="Pangilinan J."/>
            <person name="Park H.-J."/>
            <person name="Ramirez L."/>
            <person name="Alfaro M."/>
            <person name="Sun H."/>
            <person name="Tritt A."/>
            <person name="Yoshinaga Y."/>
            <person name="Zwiers L.-H."/>
            <person name="Turgeon B."/>
            <person name="Goodwin S."/>
            <person name="Spatafora J."/>
            <person name="Crous P."/>
            <person name="Grigoriev I."/>
        </authorList>
    </citation>
    <scope>NUCLEOTIDE SEQUENCE</scope>
    <source>
        <strain evidence="9">CBS 116005</strain>
    </source>
</reference>
<evidence type="ECO:0000313" key="9">
    <source>
        <dbReference type="EMBL" id="KAF2768754.1"/>
    </source>
</evidence>
<dbReference type="Pfam" id="PF01328">
    <property type="entry name" value="Peroxidase_2"/>
    <property type="match status" value="1"/>
</dbReference>
<keyword evidence="3" id="KW-0349">Heme</keyword>
<evidence type="ECO:0000256" key="5">
    <source>
        <dbReference type="ARBA" id="ARBA00023002"/>
    </source>
</evidence>
<sequence>MLCGSSVTLDSIIPPPFDASQQLVDVTGEHEFVPPGRSDQRGPCPGLNALANHNFLPHNGIATIDQFITQTTTVFGLGPSIALFLAAYGAVVSGDLTQWSIGGPDARVAAPLGLGLLGQPQGISGSHNKYEGDASPTRGDLYQVGNDYLLQMNQWQDLFDVGKAGDDYNIDNLIDRRAARFQESIDNNPYFFYAPVAGFVAEHAAWSFIFRLMGNKSSEYPAGKLNGEVLKSFFAITGDDGNFTYTPGHERIPYNWYTRNALDPYDYPEAQLDAIYATYGRDNLEFVDIGGNTGTPGSFVGFDPDNITSNVYSIKNLQSGNNLSCYFFELTIQELPDVLSTLFSDIQQGLNLLTPILDNATQIFGCPKLEAIDKSQFSIFPGYTQSYDGYTGQSTSGSNL</sequence>
<comment type="similarity">
    <text evidence="7">Belongs to the chloroperoxidase family.</text>
</comment>
<keyword evidence="5" id="KW-0560">Oxidoreductase</keyword>
<dbReference type="GO" id="GO:0046872">
    <property type="term" value="F:metal ion binding"/>
    <property type="evidence" value="ECO:0007669"/>
    <property type="project" value="UniProtKB-KW"/>
</dbReference>
<comment type="cofactor">
    <cofactor evidence="1">
        <name>heme b</name>
        <dbReference type="ChEBI" id="CHEBI:60344"/>
    </cofactor>
</comment>
<evidence type="ECO:0000256" key="2">
    <source>
        <dbReference type="ARBA" id="ARBA00022559"/>
    </source>
</evidence>
<dbReference type="PROSITE" id="PS51405">
    <property type="entry name" value="HEME_HALOPEROXIDASE"/>
    <property type="match status" value="1"/>
</dbReference>
<evidence type="ECO:0000256" key="4">
    <source>
        <dbReference type="ARBA" id="ARBA00022723"/>
    </source>
</evidence>
<dbReference type="EMBL" id="ML995841">
    <property type="protein sequence ID" value="KAF2768754.1"/>
    <property type="molecule type" value="Genomic_DNA"/>
</dbReference>
<dbReference type="InterPro" id="IPR036851">
    <property type="entry name" value="Chloroperoxidase-like_sf"/>
</dbReference>
<gene>
    <name evidence="9" type="ORF">EJ03DRAFT_389747</name>
</gene>
<evidence type="ECO:0000256" key="7">
    <source>
        <dbReference type="ARBA" id="ARBA00025795"/>
    </source>
</evidence>
<dbReference type="AlphaFoldDB" id="A0A6G1L941"/>
<dbReference type="SUPFAM" id="SSF47571">
    <property type="entry name" value="Cloroperoxidase"/>
    <property type="match status" value="1"/>
</dbReference>
<dbReference type="GO" id="GO:0004601">
    <property type="term" value="F:peroxidase activity"/>
    <property type="evidence" value="ECO:0007669"/>
    <property type="project" value="UniProtKB-KW"/>
</dbReference>
<dbReference type="PANTHER" id="PTHR33577">
    <property type="entry name" value="STERIGMATOCYSTIN BIOSYNTHESIS PEROXIDASE STCC-RELATED"/>
    <property type="match status" value="1"/>
</dbReference>
<evidence type="ECO:0000256" key="6">
    <source>
        <dbReference type="ARBA" id="ARBA00023004"/>
    </source>
</evidence>